<dbReference type="AlphaFoldDB" id="A0A1H2R8B1"/>
<sequence>MFRNTACKARMPSWHASDMVLSFGRGTARRVMRRAALTLGLVGALAALGAAPRANNAAQAQTVQGAMSVPGGQTRVARDGTIIVERDNGGLLIDRIRYLGALRQSGQRVEIRGQCISACTLYLGLPQTCVSPDTIMGFHGPQSRLYGIALPPADFEYWSRVMADHYPPALKRWFLAEGRNEIMGVRQIRGSELIRLGARECA</sequence>
<keyword evidence="2" id="KW-1185">Reference proteome</keyword>
<name>A0A1H2R8B1_9RHOB</name>
<reference evidence="1 2" key="1">
    <citation type="submission" date="2016-10" db="EMBL/GenBank/DDBJ databases">
        <authorList>
            <person name="de Groot N.N."/>
        </authorList>
    </citation>
    <scope>NUCLEOTIDE SEQUENCE [LARGE SCALE GENOMIC DNA]</scope>
    <source>
        <strain evidence="1 2">CGMCC 1.8894</strain>
    </source>
</reference>
<proteinExistence type="predicted"/>
<dbReference type="RefSeq" id="WP_143033442.1">
    <property type="nucleotide sequence ID" value="NZ_FNOM01000001.1"/>
</dbReference>
<gene>
    <name evidence="1" type="ORF">SAMN04488238_101219</name>
</gene>
<protein>
    <submittedName>
        <fullName evidence="1">Uncharacterized protein</fullName>
    </submittedName>
</protein>
<dbReference type="Proteomes" id="UP000198539">
    <property type="component" value="Unassembled WGS sequence"/>
</dbReference>
<dbReference type="OrthoDB" id="7774376at2"/>
<dbReference type="STRING" id="564137.SAMN04488238_101219"/>
<accession>A0A1H2R8B1</accession>
<evidence type="ECO:0000313" key="2">
    <source>
        <dbReference type="Proteomes" id="UP000198539"/>
    </source>
</evidence>
<organism evidence="1 2">
    <name type="scientific">Roseicitreum antarcticum</name>
    <dbReference type="NCBI Taxonomy" id="564137"/>
    <lineage>
        <taxon>Bacteria</taxon>
        <taxon>Pseudomonadati</taxon>
        <taxon>Pseudomonadota</taxon>
        <taxon>Alphaproteobacteria</taxon>
        <taxon>Rhodobacterales</taxon>
        <taxon>Paracoccaceae</taxon>
        <taxon>Roseicitreum</taxon>
    </lineage>
</organism>
<dbReference type="EMBL" id="FNOM01000001">
    <property type="protein sequence ID" value="SDW15370.1"/>
    <property type="molecule type" value="Genomic_DNA"/>
</dbReference>
<evidence type="ECO:0000313" key="1">
    <source>
        <dbReference type="EMBL" id="SDW15370.1"/>
    </source>
</evidence>